<dbReference type="Pfam" id="PF09084">
    <property type="entry name" value="NMT1"/>
    <property type="match status" value="1"/>
</dbReference>
<sequence length="343" mass="37959">MPLKINYGIEGVKNMKIKNKKLFSLLSLFVLFVLSLETLSACQKAKVAQKNVTLANWSQLIVEQTNLLAEEKRGFFKEKGIDLKIIPGKGGQDALKNMLADKADVALSDPGAVYSALAQGEDLVILYTVYPQNVFNVITKDEKIQSPKDLKGKKIGIYSRASGTYQNLLVLLHQAGISEKDVELLEVGISNFGPLLQGHVDATAATDTALASAKNAGLTDAKIFNVKDSLNIPSDFFVMKRSTYEKNKELYKNFVKAYEKSAQWMMDHPDEAVEVAADKAIDGQDKTLDRKIIDLRNKSSLSNDGKLGEMDKDLIQKGADAYYQLGLIKNKLDMNKFIISIED</sequence>
<feature type="domain" description="SsuA/THI5-like" evidence="1">
    <location>
        <begin position="65"/>
        <end position="272"/>
    </location>
</feature>
<comment type="caution">
    <text evidence="2">The sequence shown here is derived from an EMBL/GenBank/DDBJ whole genome shotgun (WGS) entry which is preliminary data.</text>
</comment>
<dbReference type="InterPro" id="IPR015168">
    <property type="entry name" value="SsuA/THI5"/>
</dbReference>
<accession>A0A2I1K6Z0</accession>
<dbReference type="SUPFAM" id="SSF53850">
    <property type="entry name" value="Periplasmic binding protein-like II"/>
    <property type="match status" value="1"/>
</dbReference>
<gene>
    <name evidence="2" type="ORF">CYJ27_04890</name>
</gene>
<dbReference type="Gene3D" id="3.40.190.10">
    <property type="entry name" value="Periplasmic binding protein-like II"/>
    <property type="match status" value="2"/>
</dbReference>
<organism evidence="2 3">
    <name type="scientific">Aerococcus christensenii</name>
    <dbReference type="NCBI Taxonomy" id="87541"/>
    <lineage>
        <taxon>Bacteria</taxon>
        <taxon>Bacillati</taxon>
        <taxon>Bacillota</taxon>
        <taxon>Bacilli</taxon>
        <taxon>Lactobacillales</taxon>
        <taxon>Aerococcaceae</taxon>
        <taxon>Aerococcus</taxon>
    </lineage>
</organism>
<dbReference type="Proteomes" id="UP000234775">
    <property type="component" value="Unassembled WGS sequence"/>
</dbReference>
<reference evidence="2 3" key="1">
    <citation type="submission" date="2017-12" db="EMBL/GenBank/DDBJ databases">
        <title>Phylogenetic diversity of female urinary microbiome.</title>
        <authorList>
            <person name="Thomas-White K."/>
            <person name="Wolfe A.J."/>
        </authorList>
    </citation>
    <scope>NUCLEOTIDE SEQUENCE [LARGE SCALE GENOMIC DNA]</scope>
    <source>
        <strain evidence="2 3">UMB0844</strain>
    </source>
</reference>
<proteinExistence type="predicted"/>
<keyword evidence="3" id="KW-1185">Reference proteome</keyword>
<dbReference type="PANTHER" id="PTHR30024">
    <property type="entry name" value="ALIPHATIC SULFONATES-BINDING PROTEIN-RELATED"/>
    <property type="match status" value="1"/>
</dbReference>
<evidence type="ECO:0000259" key="1">
    <source>
        <dbReference type="Pfam" id="PF09084"/>
    </source>
</evidence>
<protein>
    <submittedName>
        <fullName evidence="2">Nitrate ABC transporter substrate-binding protein</fullName>
    </submittedName>
</protein>
<evidence type="ECO:0000313" key="3">
    <source>
        <dbReference type="Proteomes" id="UP000234775"/>
    </source>
</evidence>
<dbReference type="AlphaFoldDB" id="A0A2I1K6Z0"/>
<evidence type="ECO:0000313" key="2">
    <source>
        <dbReference type="EMBL" id="PKY91408.1"/>
    </source>
</evidence>
<dbReference type="EMBL" id="PKGZ01000003">
    <property type="protein sequence ID" value="PKY91408.1"/>
    <property type="molecule type" value="Genomic_DNA"/>
</dbReference>
<name>A0A2I1K6Z0_9LACT</name>